<reference evidence="1 2" key="1">
    <citation type="submission" date="2019-03" db="EMBL/GenBank/DDBJ databases">
        <title>Efficiently degradation of phenoxyalkanoic acid herbicides by Cupriavidus oxalaticus strain X32.</title>
        <authorList>
            <person name="Sheng X."/>
        </authorList>
    </citation>
    <scope>NUCLEOTIDE SEQUENCE [LARGE SCALE GENOMIC DNA]</scope>
    <source>
        <strain evidence="1 2">X32</strain>
    </source>
</reference>
<dbReference type="STRING" id="1349762.GCA_001592245_03353"/>
<dbReference type="Proteomes" id="UP000295294">
    <property type="component" value="Chromosome 1"/>
</dbReference>
<proteinExistence type="predicted"/>
<protein>
    <submittedName>
        <fullName evidence="1">Uncharacterized protein</fullName>
    </submittedName>
</protein>
<gene>
    <name evidence="1" type="ORF">E0W60_03415</name>
</gene>
<dbReference type="EMBL" id="CP038634">
    <property type="protein sequence ID" value="QBY50280.1"/>
    <property type="molecule type" value="Genomic_DNA"/>
</dbReference>
<evidence type="ECO:0000313" key="1">
    <source>
        <dbReference type="EMBL" id="QBY50280.1"/>
    </source>
</evidence>
<organism evidence="1 2">
    <name type="scientific">Cupriavidus oxalaticus</name>
    <dbReference type="NCBI Taxonomy" id="96344"/>
    <lineage>
        <taxon>Bacteria</taxon>
        <taxon>Pseudomonadati</taxon>
        <taxon>Pseudomonadota</taxon>
        <taxon>Betaproteobacteria</taxon>
        <taxon>Burkholderiales</taxon>
        <taxon>Burkholderiaceae</taxon>
        <taxon>Cupriavidus</taxon>
    </lineage>
</organism>
<dbReference type="AlphaFoldDB" id="A0A4P7L4Q1"/>
<evidence type="ECO:0000313" key="2">
    <source>
        <dbReference type="Proteomes" id="UP000295294"/>
    </source>
</evidence>
<name>A0A4P7L4Q1_9BURK</name>
<accession>A0A4P7L4Q1</accession>
<dbReference type="RefSeq" id="WP_135703031.1">
    <property type="nucleotide sequence ID" value="NZ_CP038634.1"/>
</dbReference>
<dbReference type="KEGG" id="cox:E0W60_03415"/>
<sequence length="82" mass="8465">MDHPTANAPAASAAPIERSLLQARLATLRGEYSAGQRLLAEAEARAATLREQLLRIGGAAQVLEELLAVDAHPPAAAVTAQA</sequence>